<keyword evidence="5 6" id="KW-0472">Membrane</keyword>
<evidence type="ECO:0000256" key="6">
    <source>
        <dbReference type="SAM" id="Phobius"/>
    </source>
</evidence>
<feature type="transmembrane region" description="Helical" evidence="6">
    <location>
        <begin position="315"/>
        <end position="332"/>
    </location>
</feature>
<dbReference type="OrthoDB" id="9806889at2"/>
<evidence type="ECO:0000256" key="5">
    <source>
        <dbReference type="ARBA" id="ARBA00023136"/>
    </source>
</evidence>
<feature type="transmembrane region" description="Helical" evidence="6">
    <location>
        <begin position="137"/>
        <end position="158"/>
    </location>
</feature>
<keyword evidence="3 6" id="KW-0812">Transmembrane</keyword>
<evidence type="ECO:0000256" key="2">
    <source>
        <dbReference type="ARBA" id="ARBA00007362"/>
    </source>
</evidence>
<proteinExistence type="inferred from homology"/>
<feature type="transmembrane region" description="Helical" evidence="6">
    <location>
        <begin position="167"/>
        <end position="184"/>
    </location>
</feature>
<comment type="subcellular location">
    <subcellularLocation>
        <location evidence="1">Membrane</location>
        <topology evidence="1">Multi-pass membrane protein</topology>
    </subcellularLocation>
</comment>
<evidence type="ECO:0000313" key="8">
    <source>
        <dbReference type="EMBL" id="ARQ02541.1"/>
    </source>
</evidence>
<dbReference type="STRING" id="1235591.CAK95_28085"/>
<dbReference type="KEGG" id="psin:CAK95_28085"/>
<accession>A0A1W6ZZI1</accession>
<feature type="transmembrane region" description="Helical" evidence="6">
    <location>
        <begin position="80"/>
        <end position="98"/>
    </location>
</feature>
<dbReference type="EMBL" id="CP021112">
    <property type="protein sequence ID" value="ARQ02541.1"/>
    <property type="molecule type" value="Genomic_DNA"/>
</dbReference>
<protein>
    <recommendedName>
        <fullName evidence="7">EamA domain-containing protein</fullName>
    </recommendedName>
</protein>
<feature type="transmembrane region" description="Helical" evidence="6">
    <location>
        <begin position="110"/>
        <end position="131"/>
    </location>
</feature>
<name>A0A1W6ZZI1_9HYPH</name>
<keyword evidence="9" id="KW-1185">Reference proteome</keyword>
<evidence type="ECO:0000313" key="9">
    <source>
        <dbReference type="Proteomes" id="UP000194137"/>
    </source>
</evidence>
<dbReference type="InterPro" id="IPR000620">
    <property type="entry name" value="EamA_dom"/>
</dbReference>
<dbReference type="SUPFAM" id="SSF103481">
    <property type="entry name" value="Multidrug resistance efflux transporter EmrE"/>
    <property type="match status" value="2"/>
</dbReference>
<organism evidence="8 9">
    <name type="scientific">Pseudorhodoplanes sinuspersici</name>
    <dbReference type="NCBI Taxonomy" id="1235591"/>
    <lineage>
        <taxon>Bacteria</taxon>
        <taxon>Pseudomonadati</taxon>
        <taxon>Pseudomonadota</taxon>
        <taxon>Alphaproteobacteria</taxon>
        <taxon>Hyphomicrobiales</taxon>
        <taxon>Pseudorhodoplanes</taxon>
    </lineage>
</organism>
<dbReference type="Proteomes" id="UP000194137">
    <property type="component" value="Chromosome"/>
</dbReference>
<reference evidence="8 9" key="1">
    <citation type="submission" date="2017-05" db="EMBL/GenBank/DDBJ databases">
        <title>Full genome sequence of Pseudorhodoplanes sinuspersici.</title>
        <authorList>
            <person name="Dastgheib S.M.M."/>
            <person name="Shavandi M."/>
            <person name="Tirandaz H."/>
        </authorList>
    </citation>
    <scope>NUCLEOTIDE SEQUENCE [LARGE SCALE GENOMIC DNA]</scope>
    <source>
        <strain evidence="8 9">RIPI110</strain>
    </source>
</reference>
<dbReference type="InterPro" id="IPR050638">
    <property type="entry name" value="AA-Vitamin_Transporters"/>
</dbReference>
<evidence type="ECO:0000259" key="7">
    <source>
        <dbReference type="Pfam" id="PF00892"/>
    </source>
</evidence>
<feature type="transmembrane region" description="Helical" evidence="6">
    <location>
        <begin position="199"/>
        <end position="215"/>
    </location>
</feature>
<comment type="similarity">
    <text evidence="2">Belongs to the EamA transporter family.</text>
</comment>
<feature type="transmembrane region" description="Helical" evidence="6">
    <location>
        <begin position="257"/>
        <end position="278"/>
    </location>
</feature>
<dbReference type="Pfam" id="PF00892">
    <property type="entry name" value="EamA"/>
    <property type="match status" value="2"/>
</dbReference>
<feature type="domain" description="EamA" evidence="7">
    <location>
        <begin position="48"/>
        <end position="181"/>
    </location>
</feature>
<dbReference type="AlphaFoldDB" id="A0A1W6ZZI1"/>
<evidence type="ECO:0000256" key="4">
    <source>
        <dbReference type="ARBA" id="ARBA00022989"/>
    </source>
</evidence>
<feature type="transmembrane region" description="Helical" evidence="6">
    <location>
        <begin position="227"/>
        <end position="245"/>
    </location>
</feature>
<evidence type="ECO:0000256" key="1">
    <source>
        <dbReference type="ARBA" id="ARBA00004141"/>
    </source>
</evidence>
<keyword evidence="4 6" id="KW-1133">Transmembrane helix</keyword>
<feature type="transmembrane region" description="Helical" evidence="6">
    <location>
        <begin position="48"/>
        <end position="68"/>
    </location>
</feature>
<feature type="transmembrane region" description="Helical" evidence="6">
    <location>
        <begin position="290"/>
        <end position="309"/>
    </location>
</feature>
<sequence>MRRAAFRTGAALCSKAHSAVRRTSHDPGGGISMAAYFGRIGGWLYHQAYLLVALTYLFWALNIVIGRHAMASMPPVALSFWRWALAALILLPFTLSYLKRDWPVIRANLGMLCILGLTGTTGYAVASYWGLQYTQAINGLLIQCTMPIIIGVTTYFVVGDKLSARQMSGIAVSFFGVLMILLRGDPDVLHAISFNRGDMWFAAAVLIFAFYSPLTRKYRPPIHPMSFLAITIITGTLLVIPLFIWESVAIGMPTLDMHTALIFLYMAIFPSIIAYICFNRAIQLIGPNLVAALYPLIVVFGVTLAIVFLGERPEWYHFIGTIFIVGGVLLATRQRRAAVAKA</sequence>
<dbReference type="PANTHER" id="PTHR32322:SF2">
    <property type="entry name" value="EAMA DOMAIN-CONTAINING PROTEIN"/>
    <property type="match status" value="1"/>
</dbReference>
<feature type="domain" description="EamA" evidence="7">
    <location>
        <begin position="196"/>
        <end position="332"/>
    </location>
</feature>
<dbReference type="GO" id="GO:0016020">
    <property type="term" value="C:membrane"/>
    <property type="evidence" value="ECO:0007669"/>
    <property type="project" value="UniProtKB-SubCell"/>
</dbReference>
<dbReference type="PANTHER" id="PTHR32322">
    <property type="entry name" value="INNER MEMBRANE TRANSPORTER"/>
    <property type="match status" value="1"/>
</dbReference>
<evidence type="ECO:0000256" key="3">
    <source>
        <dbReference type="ARBA" id="ARBA00022692"/>
    </source>
</evidence>
<dbReference type="InterPro" id="IPR037185">
    <property type="entry name" value="EmrE-like"/>
</dbReference>
<gene>
    <name evidence="8" type="ORF">CAK95_28085</name>
</gene>